<gene>
    <name evidence="2" type="ORF">Fmac_025077</name>
</gene>
<dbReference type="Gene3D" id="3.40.50.80">
    <property type="entry name" value="Nucleotide-binding domain of ferredoxin-NADP reductase (FNR) module"/>
    <property type="match status" value="1"/>
</dbReference>
<evidence type="ECO:0000313" key="2">
    <source>
        <dbReference type="EMBL" id="KAL2326019.1"/>
    </source>
</evidence>
<dbReference type="AlphaFoldDB" id="A0ABD1LR64"/>
<protein>
    <submittedName>
        <fullName evidence="2">Uncharacterized protein</fullName>
    </submittedName>
</protein>
<reference evidence="2 3" key="1">
    <citation type="submission" date="2024-08" db="EMBL/GenBank/DDBJ databases">
        <title>Insights into the chromosomal genome structure of Flemingia macrophylla.</title>
        <authorList>
            <person name="Ding Y."/>
            <person name="Zhao Y."/>
            <person name="Bi W."/>
            <person name="Wu M."/>
            <person name="Zhao G."/>
            <person name="Gong Y."/>
            <person name="Li W."/>
            <person name="Zhang P."/>
        </authorList>
    </citation>
    <scope>NUCLEOTIDE SEQUENCE [LARGE SCALE GENOMIC DNA]</scope>
    <source>
        <strain evidence="2">DYQJB</strain>
        <tissue evidence="2">Leaf</tissue>
    </source>
</reference>
<dbReference type="Proteomes" id="UP001603857">
    <property type="component" value="Unassembled WGS sequence"/>
</dbReference>
<feature type="compositionally biased region" description="Basic and acidic residues" evidence="1">
    <location>
        <begin position="49"/>
        <end position="58"/>
    </location>
</feature>
<name>A0ABD1LR64_9FABA</name>
<evidence type="ECO:0000256" key="1">
    <source>
        <dbReference type="SAM" id="MobiDB-lite"/>
    </source>
</evidence>
<evidence type="ECO:0000313" key="3">
    <source>
        <dbReference type="Proteomes" id="UP001603857"/>
    </source>
</evidence>
<sequence>MYEEGDVRSALITMLQSLQHAKSGVDMVSGTRVKTHLPDQTGKPSLGEPPRRSQEQSRRIQIKFVLQSRVGEDEKSRRGEGNPRLWRSAPVLALSARATGILALSSGLGAQH</sequence>
<proteinExistence type="predicted"/>
<organism evidence="2 3">
    <name type="scientific">Flemingia macrophylla</name>
    <dbReference type="NCBI Taxonomy" id="520843"/>
    <lineage>
        <taxon>Eukaryota</taxon>
        <taxon>Viridiplantae</taxon>
        <taxon>Streptophyta</taxon>
        <taxon>Embryophyta</taxon>
        <taxon>Tracheophyta</taxon>
        <taxon>Spermatophyta</taxon>
        <taxon>Magnoliopsida</taxon>
        <taxon>eudicotyledons</taxon>
        <taxon>Gunneridae</taxon>
        <taxon>Pentapetalae</taxon>
        <taxon>rosids</taxon>
        <taxon>fabids</taxon>
        <taxon>Fabales</taxon>
        <taxon>Fabaceae</taxon>
        <taxon>Papilionoideae</taxon>
        <taxon>50 kb inversion clade</taxon>
        <taxon>NPAAA clade</taxon>
        <taxon>indigoferoid/millettioid clade</taxon>
        <taxon>Phaseoleae</taxon>
        <taxon>Flemingia</taxon>
    </lineage>
</organism>
<comment type="caution">
    <text evidence="2">The sequence shown here is derived from an EMBL/GenBank/DDBJ whole genome shotgun (WGS) entry which is preliminary data.</text>
</comment>
<dbReference type="EMBL" id="JBGMDY010000008">
    <property type="protein sequence ID" value="KAL2326019.1"/>
    <property type="molecule type" value="Genomic_DNA"/>
</dbReference>
<accession>A0ABD1LR64</accession>
<keyword evidence="3" id="KW-1185">Reference proteome</keyword>
<dbReference type="InterPro" id="IPR039261">
    <property type="entry name" value="FNR_nucleotide-bd"/>
</dbReference>
<feature type="region of interest" description="Disordered" evidence="1">
    <location>
        <begin position="23"/>
        <end position="59"/>
    </location>
</feature>